<dbReference type="EMBL" id="VSRR010011490">
    <property type="protein sequence ID" value="MPC53249.1"/>
    <property type="molecule type" value="Genomic_DNA"/>
</dbReference>
<evidence type="ECO:0000313" key="3">
    <source>
        <dbReference type="Proteomes" id="UP000324222"/>
    </source>
</evidence>
<accession>A0A5B7G6M9</accession>
<sequence length="104" mass="11583">MKAFYPHSLTLHLPLPLCVCPRVCAQCSLAGAIWSRPSSLHCKDMYFTPYQPSVPPAQPCRDRQLEGKVDEKFYAWRRQPLGGKLGGGLARSWDAASAGFTEPY</sequence>
<dbReference type="Proteomes" id="UP000324222">
    <property type="component" value="Unassembled WGS sequence"/>
</dbReference>
<organism evidence="2 3">
    <name type="scientific">Portunus trituberculatus</name>
    <name type="common">Swimming crab</name>
    <name type="synonym">Neptunus trituberculatus</name>
    <dbReference type="NCBI Taxonomy" id="210409"/>
    <lineage>
        <taxon>Eukaryota</taxon>
        <taxon>Metazoa</taxon>
        <taxon>Ecdysozoa</taxon>
        <taxon>Arthropoda</taxon>
        <taxon>Crustacea</taxon>
        <taxon>Multicrustacea</taxon>
        <taxon>Malacostraca</taxon>
        <taxon>Eumalacostraca</taxon>
        <taxon>Eucarida</taxon>
        <taxon>Decapoda</taxon>
        <taxon>Pleocyemata</taxon>
        <taxon>Brachyura</taxon>
        <taxon>Eubrachyura</taxon>
        <taxon>Portunoidea</taxon>
        <taxon>Portunidae</taxon>
        <taxon>Portuninae</taxon>
        <taxon>Portunus</taxon>
    </lineage>
</organism>
<proteinExistence type="predicted"/>
<keyword evidence="3" id="KW-1185">Reference proteome</keyword>
<feature type="signal peptide" evidence="1">
    <location>
        <begin position="1"/>
        <end position="25"/>
    </location>
</feature>
<name>A0A5B7G6M9_PORTR</name>
<gene>
    <name evidence="2" type="ORF">E2C01_047138</name>
</gene>
<feature type="chain" id="PRO_5022843238" evidence="1">
    <location>
        <begin position="26"/>
        <end position="104"/>
    </location>
</feature>
<reference evidence="2 3" key="1">
    <citation type="submission" date="2019-05" db="EMBL/GenBank/DDBJ databases">
        <title>Another draft genome of Portunus trituberculatus and its Hox gene families provides insights of decapod evolution.</title>
        <authorList>
            <person name="Jeong J.-H."/>
            <person name="Song I."/>
            <person name="Kim S."/>
            <person name="Choi T."/>
            <person name="Kim D."/>
            <person name="Ryu S."/>
            <person name="Kim W."/>
        </authorList>
    </citation>
    <scope>NUCLEOTIDE SEQUENCE [LARGE SCALE GENOMIC DNA]</scope>
    <source>
        <tissue evidence="2">Muscle</tissue>
    </source>
</reference>
<evidence type="ECO:0000313" key="2">
    <source>
        <dbReference type="EMBL" id="MPC53249.1"/>
    </source>
</evidence>
<keyword evidence="1" id="KW-0732">Signal</keyword>
<evidence type="ECO:0000256" key="1">
    <source>
        <dbReference type="SAM" id="SignalP"/>
    </source>
</evidence>
<comment type="caution">
    <text evidence="2">The sequence shown here is derived from an EMBL/GenBank/DDBJ whole genome shotgun (WGS) entry which is preliminary data.</text>
</comment>
<dbReference type="AlphaFoldDB" id="A0A5B7G6M9"/>
<protein>
    <submittedName>
        <fullName evidence="2">Uncharacterized protein</fullName>
    </submittedName>
</protein>